<dbReference type="EMBL" id="NRRL01000097">
    <property type="protein sequence ID" value="MBK1670476.1"/>
    <property type="molecule type" value="Genomic_DNA"/>
</dbReference>
<dbReference type="Gene3D" id="1.10.150.240">
    <property type="entry name" value="Putative phosphatase, domain 2"/>
    <property type="match status" value="1"/>
</dbReference>
<dbReference type="Gene3D" id="3.40.50.1000">
    <property type="entry name" value="HAD superfamily/HAD-like"/>
    <property type="match status" value="1"/>
</dbReference>
<evidence type="ECO:0008006" key="3">
    <source>
        <dbReference type="Google" id="ProtNLM"/>
    </source>
</evidence>
<proteinExistence type="predicted"/>
<name>A0ABS1DKG4_9PROT</name>
<gene>
    <name evidence="1" type="ORF">CKO28_20840</name>
</gene>
<accession>A0ABS1DKG4</accession>
<evidence type="ECO:0000313" key="1">
    <source>
        <dbReference type="EMBL" id="MBK1670476.1"/>
    </source>
</evidence>
<comment type="caution">
    <text evidence="1">The sequence shown here is derived from an EMBL/GenBank/DDBJ whole genome shotgun (WGS) entry which is preliminary data.</text>
</comment>
<dbReference type="InterPro" id="IPR036412">
    <property type="entry name" value="HAD-like_sf"/>
</dbReference>
<sequence length="70" mass="7718">MGPGVSVKVVGFDADGTLWRHINFIASAIDAFVCLIDADLHNDALRRRLVAMTEANLAYYEFGAKRPHCP</sequence>
<protein>
    <recommendedName>
        <fullName evidence="3">HAD family hydrolase</fullName>
    </recommendedName>
</protein>
<dbReference type="InterPro" id="IPR023198">
    <property type="entry name" value="PGP-like_dom2"/>
</dbReference>
<keyword evidence="2" id="KW-1185">Reference proteome</keyword>
<organism evidence="1 2">
    <name type="scientific">Rhodovibrio sodomensis</name>
    <dbReference type="NCBI Taxonomy" id="1088"/>
    <lineage>
        <taxon>Bacteria</taxon>
        <taxon>Pseudomonadati</taxon>
        <taxon>Pseudomonadota</taxon>
        <taxon>Alphaproteobacteria</taxon>
        <taxon>Rhodospirillales</taxon>
        <taxon>Rhodovibrionaceae</taxon>
        <taxon>Rhodovibrio</taxon>
    </lineage>
</organism>
<reference evidence="1 2" key="1">
    <citation type="journal article" date="2020" name="Microorganisms">
        <title>Osmotic Adaptation and Compatible Solute Biosynthesis of Phototrophic Bacteria as Revealed from Genome Analyses.</title>
        <authorList>
            <person name="Imhoff J.F."/>
            <person name="Rahn T."/>
            <person name="Kunzel S."/>
            <person name="Keller A."/>
            <person name="Neulinger S.C."/>
        </authorList>
    </citation>
    <scope>NUCLEOTIDE SEQUENCE [LARGE SCALE GENOMIC DNA]</scope>
    <source>
        <strain evidence="1 2">DSM 9895</strain>
    </source>
</reference>
<dbReference type="InterPro" id="IPR023214">
    <property type="entry name" value="HAD_sf"/>
</dbReference>
<dbReference type="SUPFAM" id="SSF56784">
    <property type="entry name" value="HAD-like"/>
    <property type="match status" value="1"/>
</dbReference>
<evidence type="ECO:0000313" key="2">
    <source>
        <dbReference type="Proteomes" id="UP001296873"/>
    </source>
</evidence>
<dbReference type="Proteomes" id="UP001296873">
    <property type="component" value="Unassembled WGS sequence"/>
</dbReference>